<keyword evidence="3" id="KW-0675">Receptor</keyword>
<dbReference type="PANTHER" id="PTHR34590:SF5">
    <property type="entry name" value="OS04G0586500 PROTEIN"/>
    <property type="match status" value="1"/>
</dbReference>
<keyword evidence="1" id="KW-0812">Transmembrane</keyword>
<evidence type="ECO:0000256" key="1">
    <source>
        <dbReference type="SAM" id="Phobius"/>
    </source>
</evidence>
<dbReference type="InterPro" id="IPR021720">
    <property type="entry name" value="Malectin_dom"/>
</dbReference>
<organism evidence="3 4">
    <name type="scientific">Phaseolus angularis</name>
    <name type="common">Azuki bean</name>
    <name type="synonym">Vigna angularis</name>
    <dbReference type="NCBI Taxonomy" id="3914"/>
    <lineage>
        <taxon>Eukaryota</taxon>
        <taxon>Viridiplantae</taxon>
        <taxon>Streptophyta</taxon>
        <taxon>Embryophyta</taxon>
        <taxon>Tracheophyta</taxon>
        <taxon>Spermatophyta</taxon>
        <taxon>Magnoliopsida</taxon>
        <taxon>eudicotyledons</taxon>
        <taxon>Gunneridae</taxon>
        <taxon>Pentapetalae</taxon>
        <taxon>rosids</taxon>
        <taxon>fabids</taxon>
        <taxon>Fabales</taxon>
        <taxon>Fabaceae</taxon>
        <taxon>Papilionoideae</taxon>
        <taxon>50 kb inversion clade</taxon>
        <taxon>NPAAA clade</taxon>
        <taxon>indigoferoid/millettioid clade</taxon>
        <taxon>Phaseoleae</taxon>
        <taxon>Vigna</taxon>
    </lineage>
</organism>
<dbReference type="InterPro" id="IPR045272">
    <property type="entry name" value="ANXUR1/2-like"/>
</dbReference>
<evidence type="ECO:0000259" key="2">
    <source>
        <dbReference type="Pfam" id="PF11721"/>
    </source>
</evidence>
<dbReference type="Gene3D" id="2.60.120.430">
    <property type="entry name" value="Galactose-binding lectin"/>
    <property type="match status" value="1"/>
</dbReference>
<proteinExistence type="predicted"/>
<sequence>MHFCELVYDRANERIFRIYINNRTAADNVDVFVRTDALLNGLEVFKLSRNGNLARVERFDIGGNPGSKSKAMAVWVGVGAGVASLAVVALIVLVFCFCKSKRKESSDTKNNPQGWRPLFLYGGAAVNNSVGGKGSAGTQKLYGSVASVRHA</sequence>
<dbReference type="AlphaFoldDB" id="A0A8T0JPM1"/>
<keyword evidence="1" id="KW-1133">Transmembrane helix</keyword>
<dbReference type="Proteomes" id="UP000743370">
    <property type="component" value="Unassembled WGS sequence"/>
</dbReference>
<dbReference type="PANTHER" id="PTHR34590">
    <property type="entry name" value="OS03G0124300 PROTEIN-RELATED"/>
    <property type="match status" value="1"/>
</dbReference>
<feature type="transmembrane region" description="Helical" evidence="1">
    <location>
        <begin position="72"/>
        <end position="98"/>
    </location>
</feature>
<keyword evidence="1" id="KW-0472">Membrane</keyword>
<dbReference type="EMBL" id="JABFOF010000009">
    <property type="protein sequence ID" value="KAG2379840.1"/>
    <property type="molecule type" value="Genomic_DNA"/>
</dbReference>
<protein>
    <submittedName>
        <fullName evidence="3">Receptor-like protein</fullName>
    </submittedName>
</protein>
<accession>A0A8T0JPM1</accession>
<comment type="caution">
    <text evidence="3">The sequence shown here is derived from an EMBL/GenBank/DDBJ whole genome shotgun (WGS) entry which is preliminary data.</text>
</comment>
<dbReference type="GO" id="GO:0004714">
    <property type="term" value="F:transmembrane receptor protein tyrosine kinase activity"/>
    <property type="evidence" value="ECO:0007669"/>
    <property type="project" value="InterPro"/>
</dbReference>
<gene>
    <name evidence="3" type="ORF">HKW66_Vig0166190</name>
</gene>
<feature type="domain" description="Malectin" evidence="2">
    <location>
        <begin position="1"/>
        <end position="34"/>
    </location>
</feature>
<evidence type="ECO:0000313" key="4">
    <source>
        <dbReference type="Proteomes" id="UP000743370"/>
    </source>
</evidence>
<evidence type="ECO:0000313" key="3">
    <source>
        <dbReference type="EMBL" id="KAG2379840.1"/>
    </source>
</evidence>
<name>A0A8T0JPM1_PHAAN</name>
<reference evidence="3 4" key="1">
    <citation type="submission" date="2020-05" db="EMBL/GenBank/DDBJ databases">
        <title>Vigna angularis (adzuki bean) Var. LongXiaoDou No. 4 denovo assembly.</title>
        <authorList>
            <person name="Xiang H."/>
        </authorList>
    </citation>
    <scope>NUCLEOTIDE SEQUENCE [LARGE SCALE GENOMIC DNA]</scope>
    <source>
        <tissue evidence="3">Leaf</tissue>
    </source>
</reference>
<dbReference type="Pfam" id="PF11721">
    <property type="entry name" value="Malectin"/>
    <property type="match status" value="1"/>
</dbReference>